<proteinExistence type="predicted"/>
<accession>A0AAV6VAK2</accession>
<gene>
    <name evidence="1" type="ORF">JTE90_003707</name>
</gene>
<reference evidence="1 2" key="1">
    <citation type="journal article" date="2022" name="Nat. Ecol. Evol.">
        <title>A masculinizing supergene underlies an exaggerated male reproductive morph in a spider.</title>
        <authorList>
            <person name="Hendrickx F."/>
            <person name="De Corte Z."/>
            <person name="Sonet G."/>
            <person name="Van Belleghem S.M."/>
            <person name="Kostlbacher S."/>
            <person name="Vangestel C."/>
        </authorList>
    </citation>
    <scope>NUCLEOTIDE SEQUENCE [LARGE SCALE GENOMIC DNA]</scope>
    <source>
        <strain evidence="1">W744_W776</strain>
    </source>
</reference>
<sequence>MLQGKNKYTKSGSPSEAIDRFVKPLESKDWKKIGTFDSTFKPTPRIGSRVLPLSFLSTNRFIRTAQARHQFSPLPLFDCRLRCDCLLQRVSRKSPQKRKLCVKEK</sequence>
<evidence type="ECO:0000313" key="2">
    <source>
        <dbReference type="Proteomes" id="UP000827092"/>
    </source>
</evidence>
<keyword evidence="2" id="KW-1185">Reference proteome</keyword>
<dbReference type="Proteomes" id="UP000827092">
    <property type="component" value="Unassembled WGS sequence"/>
</dbReference>
<dbReference type="AlphaFoldDB" id="A0AAV6VAK2"/>
<organism evidence="1 2">
    <name type="scientific">Oedothorax gibbosus</name>
    <dbReference type="NCBI Taxonomy" id="931172"/>
    <lineage>
        <taxon>Eukaryota</taxon>
        <taxon>Metazoa</taxon>
        <taxon>Ecdysozoa</taxon>
        <taxon>Arthropoda</taxon>
        <taxon>Chelicerata</taxon>
        <taxon>Arachnida</taxon>
        <taxon>Araneae</taxon>
        <taxon>Araneomorphae</taxon>
        <taxon>Entelegynae</taxon>
        <taxon>Araneoidea</taxon>
        <taxon>Linyphiidae</taxon>
        <taxon>Erigoninae</taxon>
        <taxon>Oedothorax</taxon>
    </lineage>
</organism>
<name>A0AAV6VAK2_9ARAC</name>
<evidence type="ECO:0000313" key="1">
    <source>
        <dbReference type="EMBL" id="KAG8193492.1"/>
    </source>
</evidence>
<comment type="caution">
    <text evidence="1">The sequence shown here is derived from an EMBL/GenBank/DDBJ whole genome shotgun (WGS) entry which is preliminary data.</text>
</comment>
<dbReference type="EMBL" id="JAFNEN010000119">
    <property type="protein sequence ID" value="KAG8193492.1"/>
    <property type="molecule type" value="Genomic_DNA"/>
</dbReference>
<protein>
    <submittedName>
        <fullName evidence="1">Uncharacterized protein</fullName>
    </submittedName>
</protein>